<organism evidence="1 2">
    <name type="scientific">Trifolium pratense</name>
    <name type="common">Red clover</name>
    <dbReference type="NCBI Taxonomy" id="57577"/>
    <lineage>
        <taxon>Eukaryota</taxon>
        <taxon>Viridiplantae</taxon>
        <taxon>Streptophyta</taxon>
        <taxon>Embryophyta</taxon>
        <taxon>Tracheophyta</taxon>
        <taxon>Spermatophyta</taxon>
        <taxon>Magnoliopsida</taxon>
        <taxon>eudicotyledons</taxon>
        <taxon>Gunneridae</taxon>
        <taxon>Pentapetalae</taxon>
        <taxon>rosids</taxon>
        <taxon>fabids</taxon>
        <taxon>Fabales</taxon>
        <taxon>Fabaceae</taxon>
        <taxon>Papilionoideae</taxon>
        <taxon>50 kb inversion clade</taxon>
        <taxon>NPAAA clade</taxon>
        <taxon>Hologalegina</taxon>
        <taxon>IRL clade</taxon>
        <taxon>Trifolieae</taxon>
        <taxon>Trifolium</taxon>
    </lineage>
</organism>
<dbReference type="EMBL" id="ASHM01008680">
    <property type="protein sequence ID" value="PNY16626.1"/>
    <property type="molecule type" value="Genomic_DNA"/>
</dbReference>
<evidence type="ECO:0000313" key="1">
    <source>
        <dbReference type="EMBL" id="PNY16626.1"/>
    </source>
</evidence>
<dbReference type="AlphaFoldDB" id="A0A2K3PMV4"/>
<comment type="caution">
    <text evidence="1">The sequence shown here is derived from an EMBL/GenBank/DDBJ whole genome shotgun (WGS) entry which is preliminary data.</text>
</comment>
<name>A0A2K3PMV4_TRIPR</name>
<accession>A0A2K3PMV4</accession>
<dbReference type="STRING" id="57577.A0A2K3PMV4"/>
<dbReference type="PANTHER" id="PTHR35138">
    <property type="entry name" value="OS01G0225300 PROTEIN"/>
    <property type="match status" value="1"/>
</dbReference>
<proteinExistence type="predicted"/>
<reference evidence="1 2" key="1">
    <citation type="journal article" date="2014" name="Am. J. Bot.">
        <title>Genome assembly and annotation for red clover (Trifolium pratense; Fabaceae).</title>
        <authorList>
            <person name="Istvanek J."/>
            <person name="Jaros M."/>
            <person name="Krenek A."/>
            <person name="Repkova J."/>
        </authorList>
    </citation>
    <scope>NUCLEOTIDE SEQUENCE [LARGE SCALE GENOMIC DNA]</scope>
    <source>
        <strain evidence="2">cv. Tatra</strain>
        <tissue evidence="1">Young leaves</tissue>
    </source>
</reference>
<gene>
    <name evidence="1" type="ORF">L195_g013351</name>
</gene>
<sequence length="52" mass="6027">MLDNILEEAVDQQFHTLIQPRQILLRRDVVDDNLAAEVVEEIADSLWEPPEV</sequence>
<dbReference type="PANTHER" id="PTHR35138:SF1">
    <property type="entry name" value="MYB-LIKE DOMAIN-CONTAINING PROTEIN"/>
    <property type="match status" value="1"/>
</dbReference>
<evidence type="ECO:0000313" key="2">
    <source>
        <dbReference type="Proteomes" id="UP000236291"/>
    </source>
</evidence>
<dbReference type="Proteomes" id="UP000236291">
    <property type="component" value="Unassembled WGS sequence"/>
</dbReference>
<reference evidence="1 2" key="2">
    <citation type="journal article" date="2017" name="Front. Plant Sci.">
        <title>Gene Classification and Mining of Molecular Markers Useful in Red Clover (Trifolium pratense) Breeding.</title>
        <authorList>
            <person name="Istvanek J."/>
            <person name="Dluhosova J."/>
            <person name="Dluhos P."/>
            <person name="Patkova L."/>
            <person name="Nedelnik J."/>
            <person name="Repkova J."/>
        </authorList>
    </citation>
    <scope>NUCLEOTIDE SEQUENCE [LARGE SCALE GENOMIC DNA]</scope>
    <source>
        <strain evidence="2">cv. Tatra</strain>
        <tissue evidence="1">Young leaves</tissue>
    </source>
</reference>
<dbReference type="ExpressionAtlas" id="A0A2K3PMV4">
    <property type="expression patterns" value="baseline"/>
</dbReference>
<protein>
    <submittedName>
        <fullName evidence="1">TIC22-like family protein</fullName>
    </submittedName>
</protein>